<gene>
    <name evidence="1" type="ORF">KPL71_009774</name>
</gene>
<name>A0ACB8MH68_CITSI</name>
<dbReference type="EMBL" id="CM039172">
    <property type="protein sequence ID" value="KAH9784813.1"/>
    <property type="molecule type" value="Genomic_DNA"/>
</dbReference>
<organism evidence="1 2">
    <name type="scientific">Citrus sinensis</name>
    <name type="common">Sweet orange</name>
    <name type="synonym">Citrus aurantium var. sinensis</name>
    <dbReference type="NCBI Taxonomy" id="2711"/>
    <lineage>
        <taxon>Eukaryota</taxon>
        <taxon>Viridiplantae</taxon>
        <taxon>Streptophyta</taxon>
        <taxon>Embryophyta</taxon>
        <taxon>Tracheophyta</taxon>
        <taxon>Spermatophyta</taxon>
        <taxon>Magnoliopsida</taxon>
        <taxon>eudicotyledons</taxon>
        <taxon>Gunneridae</taxon>
        <taxon>Pentapetalae</taxon>
        <taxon>rosids</taxon>
        <taxon>malvids</taxon>
        <taxon>Sapindales</taxon>
        <taxon>Rutaceae</taxon>
        <taxon>Aurantioideae</taxon>
        <taxon>Citrus</taxon>
    </lineage>
</organism>
<reference evidence="2" key="1">
    <citation type="journal article" date="2023" name="Hortic. Res.">
        <title>A chromosome-level phased genome enabling allele-level studies in sweet orange: a case study on citrus Huanglongbing tolerance.</title>
        <authorList>
            <person name="Wu B."/>
            <person name="Yu Q."/>
            <person name="Deng Z."/>
            <person name="Duan Y."/>
            <person name="Luo F."/>
            <person name="Gmitter F. Jr."/>
        </authorList>
    </citation>
    <scope>NUCLEOTIDE SEQUENCE [LARGE SCALE GENOMIC DNA]</scope>
    <source>
        <strain evidence="2">cv. Valencia</strain>
    </source>
</reference>
<accession>A0ACB8MH68</accession>
<comment type="caution">
    <text evidence="1">The sequence shown here is derived from an EMBL/GenBank/DDBJ whole genome shotgun (WGS) entry which is preliminary data.</text>
</comment>
<dbReference type="Proteomes" id="UP000829398">
    <property type="component" value="Chromosome 3"/>
</dbReference>
<evidence type="ECO:0000313" key="1">
    <source>
        <dbReference type="EMBL" id="KAH9784813.1"/>
    </source>
</evidence>
<keyword evidence="2" id="KW-1185">Reference proteome</keyword>
<protein>
    <submittedName>
        <fullName evidence="1">SAM domain-containing protein</fullName>
    </submittedName>
</protein>
<sequence>MYADRVEAAAKQSVKERLNGNSVGDSTRRRSITGKRQRQDDKWEHDLYTDDEPNASNRIVGVRDLRLKLQKKSLQQVSQSGKGHLSGVRDLREKLSGTMNSQPVNSDPPKPKLEAAKLARKSVAVEAPEPESKRVAAETSVDGFLRSLGLEKYSITFQAEEVDMTALLHMTDEDLKALGIPMIFLFILLVSGPEKEDTLGIGIQSLTSQAVASSYACWHGF</sequence>
<proteinExistence type="predicted"/>
<evidence type="ECO:0000313" key="2">
    <source>
        <dbReference type="Proteomes" id="UP000829398"/>
    </source>
</evidence>